<dbReference type="Proteomes" id="UP000185062">
    <property type="component" value="Unassembled WGS sequence"/>
</dbReference>
<dbReference type="AlphaFoldDB" id="A0A1N6IIM0"/>
<evidence type="ECO:0000313" key="3">
    <source>
        <dbReference type="Proteomes" id="UP000185062"/>
    </source>
</evidence>
<accession>A0A1N6IIM0</accession>
<reference evidence="2 3" key="1">
    <citation type="submission" date="2016-12" db="EMBL/GenBank/DDBJ databases">
        <authorList>
            <person name="Song W.-J."/>
            <person name="Kurnit D.M."/>
        </authorList>
    </citation>
    <scope>NUCLEOTIDE SEQUENCE [LARGE SCALE GENOMIC DNA]</scope>
    <source>
        <strain evidence="2 3">ATCC 49181</strain>
    </source>
</reference>
<protein>
    <submittedName>
        <fullName evidence="2">Putative exosortase-associated protein, TIGR04073 family</fullName>
    </submittedName>
</protein>
<dbReference type="EMBL" id="FSRO01000001">
    <property type="protein sequence ID" value="SIO31823.1"/>
    <property type="molecule type" value="Genomic_DNA"/>
</dbReference>
<feature type="chain" id="PRO_5012003363" evidence="1">
    <location>
        <begin position="16"/>
        <end position="116"/>
    </location>
</feature>
<keyword evidence="1" id="KW-0732">Signal</keyword>
<dbReference type="InterPro" id="IPR023824">
    <property type="entry name" value="CHP04073_exosortase-affil"/>
</dbReference>
<evidence type="ECO:0000256" key="1">
    <source>
        <dbReference type="SAM" id="SignalP"/>
    </source>
</evidence>
<feature type="signal peptide" evidence="1">
    <location>
        <begin position="1"/>
        <end position="15"/>
    </location>
</feature>
<organism evidence="2 3">
    <name type="scientific">Nitrosomonas cryotolerans ATCC 49181</name>
    <dbReference type="NCBI Taxonomy" id="1131553"/>
    <lineage>
        <taxon>Bacteria</taxon>
        <taxon>Pseudomonadati</taxon>
        <taxon>Pseudomonadota</taxon>
        <taxon>Betaproteobacteria</taxon>
        <taxon>Nitrosomonadales</taxon>
        <taxon>Nitrosomonadaceae</taxon>
        <taxon>Nitrosomonas</taxon>
    </lineage>
</organism>
<proteinExistence type="predicted"/>
<sequence length="116" mass="12537">MLFALFLSVSHAAVAQNYTHTTMTESYVTTAGEKLVSGLANVVTGFVELPKNIIITIRQEGVPYGVTIGFVTGIMHTVGRTGVGALDIATFLIPTKPSVQPPYIWKDFSRETTYGN</sequence>
<dbReference type="STRING" id="44575.SAMN05216419_103010"/>
<name>A0A1N6IIM0_9PROT</name>
<dbReference type="NCBIfam" id="TIGR04073">
    <property type="entry name" value="exo_TIGR04073"/>
    <property type="match status" value="1"/>
</dbReference>
<evidence type="ECO:0000313" key="2">
    <source>
        <dbReference type="EMBL" id="SIO31823.1"/>
    </source>
</evidence>
<dbReference type="eggNOG" id="ENOG50334XP">
    <property type="taxonomic scope" value="Bacteria"/>
</dbReference>
<keyword evidence="3" id="KW-1185">Reference proteome</keyword>
<gene>
    <name evidence="2" type="ORF">SAMN02743940_1840</name>
</gene>